<evidence type="ECO:0000313" key="1">
    <source>
        <dbReference type="EMBL" id="MBC8585757.1"/>
    </source>
</evidence>
<dbReference type="Proteomes" id="UP000623678">
    <property type="component" value="Unassembled WGS sequence"/>
</dbReference>
<gene>
    <name evidence="1" type="ORF">H8705_09185</name>
</gene>
<sequence length="112" mass="12915">MTLLEKYIHCMEIGDNVGLAELFDEYGVLHDSSLGKAKMDTMHLEGRMAIEMMFHHKFGFNGGPFKIRNVEYKGKDTVEYFIHYGRTVIPVTATLEQEDENGKIKYLRITPI</sequence>
<accession>A0A926ESE6</accession>
<dbReference type="AlphaFoldDB" id="A0A926ESE6"/>
<dbReference type="SUPFAM" id="SSF54427">
    <property type="entry name" value="NTF2-like"/>
    <property type="match status" value="1"/>
</dbReference>
<dbReference type="Gene3D" id="3.10.450.50">
    <property type="match status" value="1"/>
</dbReference>
<dbReference type="InterPro" id="IPR032710">
    <property type="entry name" value="NTF2-like_dom_sf"/>
</dbReference>
<organism evidence="1 2">
    <name type="scientific">Youxingia wuxianensis</name>
    <dbReference type="NCBI Taxonomy" id="2763678"/>
    <lineage>
        <taxon>Bacteria</taxon>
        <taxon>Bacillati</taxon>
        <taxon>Bacillota</taxon>
        <taxon>Clostridia</taxon>
        <taxon>Eubacteriales</taxon>
        <taxon>Oscillospiraceae</taxon>
        <taxon>Youxingia</taxon>
    </lineage>
</organism>
<keyword evidence="2" id="KW-1185">Reference proteome</keyword>
<name>A0A926ESE6_9FIRM</name>
<protein>
    <recommendedName>
        <fullName evidence="3">SnoaL-like domain-containing protein</fullName>
    </recommendedName>
</protein>
<proteinExistence type="predicted"/>
<evidence type="ECO:0000313" key="2">
    <source>
        <dbReference type="Proteomes" id="UP000623678"/>
    </source>
</evidence>
<comment type="caution">
    <text evidence="1">The sequence shown here is derived from an EMBL/GenBank/DDBJ whole genome shotgun (WGS) entry which is preliminary data.</text>
</comment>
<dbReference type="RefSeq" id="WP_262395473.1">
    <property type="nucleotide sequence ID" value="NZ_JACRTD010000006.1"/>
</dbReference>
<reference evidence="1" key="1">
    <citation type="submission" date="2020-08" db="EMBL/GenBank/DDBJ databases">
        <title>Genome public.</title>
        <authorList>
            <person name="Liu C."/>
            <person name="Sun Q."/>
        </authorList>
    </citation>
    <scope>NUCLEOTIDE SEQUENCE</scope>
    <source>
        <strain evidence="1">NSJ-64</strain>
    </source>
</reference>
<dbReference type="EMBL" id="JACRTD010000006">
    <property type="protein sequence ID" value="MBC8585757.1"/>
    <property type="molecule type" value="Genomic_DNA"/>
</dbReference>
<evidence type="ECO:0008006" key="3">
    <source>
        <dbReference type="Google" id="ProtNLM"/>
    </source>
</evidence>